<comment type="caution">
    <text evidence="3">The sequence shown here is derived from an EMBL/GenBank/DDBJ whole genome shotgun (WGS) entry which is preliminary data.</text>
</comment>
<protein>
    <submittedName>
        <fullName evidence="3">Phage tail protein</fullName>
    </submittedName>
</protein>
<reference evidence="3 4" key="1">
    <citation type="submission" date="2024-02" db="EMBL/GenBank/DDBJ databases">
        <title>Identification of pathogenicity and growth-promoting function of Pseudomonas putida variant.</title>
        <authorList>
            <person name="Sun J."/>
        </authorList>
    </citation>
    <scope>NUCLEOTIDE SEQUENCE [LARGE SCALE GENOMIC DNA]</scope>
    <source>
        <strain evidence="3 4">A03</strain>
    </source>
</reference>
<feature type="domain" description="Phage tail assembly chaperone-like" evidence="2">
    <location>
        <begin position="64"/>
        <end position="132"/>
    </location>
</feature>
<name>A0ABU8QNE2_9PSED</name>
<keyword evidence="4" id="KW-1185">Reference proteome</keyword>
<dbReference type="RefSeq" id="WP_339598230.1">
    <property type="nucleotide sequence ID" value="NZ_JBAVVI010000126.1"/>
</dbReference>
<evidence type="ECO:0000313" key="3">
    <source>
        <dbReference type="EMBL" id="MEJ5862167.1"/>
    </source>
</evidence>
<evidence type="ECO:0000256" key="1">
    <source>
        <dbReference type="SAM" id="MobiDB-lite"/>
    </source>
</evidence>
<dbReference type="InterPro" id="IPR031893">
    <property type="entry name" value="Phage_tail_APC"/>
</dbReference>
<gene>
    <name evidence="3" type="ORF">V7S98_02905</name>
</gene>
<sequence length="144" mass="16571">MMLRYYVKTTGQYAGAASVADGQDPAAAFNPLRDAGYIEVPEAAPSGEWFWDFANLSWHLPASASAERSWRDSELAEWIWLRDRHRDQLDLEVAPSLEPHQFTELLIYLQQLRDWPQAGEFPEMSERPTAPDFLEQLRSGYEPQ</sequence>
<dbReference type="Proteomes" id="UP001380290">
    <property type="component" value="Unassembled WGS sequence"/>
</dbReference>
<evidence type="ECO:0000259" key="2">
    <source>
        <dbReference type="Pfam" id="PF16778"/>
    </source>
</evidence>
<accession>A0ABU8QNE2</accession>
<dbReference type="Pfam" id="PF16778">
    <property type="entry name" value="Phage_tail_APC"/>
    <property type="match status" value="1"/>
</dbReference>
<evidence type="ECO:0000313" key="4">
    <source>
        <dbReference type="Proteomes" id="UP001380290"/>
    </source>
</evidence>
<proteinExistence type="predicted"/>
<organism evidence="3 4">
    <name type="scientific">Pseudomonas farsensis</name>
    <dbReference type="NCBI Taxonomy" id="2745492"/>
    <lineage>
        <taxon>Bacteria</taxon>
        <taxon>Pseudomonadati</taxon>
        <taxon>Pseudomonadota</taxon>
        <taxon>Gammaproteobacteria</taxon>
        <taxon>Pseudomonadales</taxon>
        <taxon>Pseudomonadaceae</taxon>
        <taxon>Pseudomonas</taxon>
    </lineage>
</organism>
<feature type="region of interest" description="Disordered" evidence="1">
    <location>
        <begin position="119"/>
        <end position="144"/>
    </location>
</feature>
<dbReference type="EMBL" id="JBBHLC010000004">
    <property type="protein sequence ID" value="MEJ5862167.1"/>
    <property type="molecule type" value="Genomic_DNA"/>
</dbReference>